<dbReference type="RefSeq" id="WP_344328662.1">
    <property type="nucleotide sequence ID" value="NZ_BAAASZ010000051.1"/>
</dbReference>
<evidence type="ECO:0000313" key="2">
    <source>
        <dbReference type="EMBL" id="GAA2465206.1"/>
    </source>
</evidence>
<feature type="coiled-coil region" evidence="1">
    <location>
        <begin position="143"/>
        <end position="209"/>
    </location>
</feature>
<name>A0ABN3KP61_9ACTN</name>
<sequence>MSGARGCSTWFPRAAVVLAVLVLALVLAAAGTAVPPEPAGAVSRGEPVGELLTRLRDLHRRGEAATEAYRATERELTAQRARVTRFQDRLADTRVRLDAARDEAGRIARRQYRGVGTFPPHLRLLLGRDAREVWAVFEYGRALDRMAARRTALAERLSAEERRLADLASRARGALDRRQTLAARRERQRNEAERRLAEVQRLLASLTDAELDRLRRLESAQAPPGGG</sequence>
<reference evidence="2 3" key="1">
    <citation type="journal article" date="2019" name="Int. J. Syst. Evol. Microbiol.">
        <title>The Global Catalogue of Microorganisms (GCM) 10K type strain sequencing project: providing services to taxonomists for standard genome sequencing and annotation.</title>
        <authorList>
            <consortium name="The Broad Institute Genomics Platform"/>
            <consortium name="The Broad Institute Genome Sequencing Center for Infectious Disease"/>
            <person name="Wu L."/>
            <person name="Ma J."/>
        </authorList>
    </citation>
    <scope>NUCLEOTIDE SEQUENCE [LARGE SCALE GENOMIC DNA]</scope>
    <source>
        <strain evidence="2 3">JCM 6305</strain>
    </source>
</reference>
<keyword evidence="3" id="KW-1185">Reference proteome</keyword>
<evidence type="ECO:0000313" key="3">
    <source>
        <dbReference type="Proteomes" id="UP001501638"/>
    </source>
</evidence>
<keyword evidence="1" id="KW-0175">Coiled coil</keyword>
<comment type="caution">
    <text evidence="2">The sequence shown here is derived from an EMBL/GenBank/DDBJ whole genome shotgun (WGS) entry which is preliminary data.</text>
</comment>
<organism evidence="2 3">
    <name type="scientific">Streptomyces macrosporus</name>
    <dbReference type="NCBI Taxonomy" id="44032"/>
    <lineage>
        <taxon>Bacteria</taxon>
        <taxon>Bacillati</taxon>
        <taxon>Actinomycetota</taxon>
        <taxon>Actinomycetes</taxon>
        <taxon>Kitasatosporales</taxon>
        <taxon>Streptomycetaceae</taxon>
        <taxon>Streptomyces</taxon>
    </lineage>
</organism>
<dbReference type="EMBL" id="BAAASZ010000051">
    <property type="protein sequence ID" value="GAA2465206.1"/>
    <property type="molecule type" value="Genomic_DNA"/>
</dbReference>
<accession>A0ABN3KP61</accession>
<evidence type="ECO:0000256" key="1">
    <source>
        <dbReference type="SAM" id="Coils"/>
    </source>
</evidence>
<protein>
    <recommendedName>
        <fullName evidence="4">Peptidase M23</fullName>
    </recommendedName>
</protein>
<dbReference type="Proteomes" id="UP001501638">
    <property type="component" value="Unassembled WGS sequence"/>
</dbReference>
<gene>
    <name evidence="2" type="ORF">GCM10010405_57050</name>
</gene>
<proteinExistence type="predicted"/>
<evidence type="ECO:0008006" key="4">
    <source>
        <dbReference type="Google" id="ProtNLM"/>
    </source>
</evidence>